<dbReference type="Proteomes" id="UP001153678">
    <property type="component" value="Unassembled WGS sequence"/>
</dbReference>
<keyword evidence="2" id="KW-1185">Reference proteome</keyword>
<gene>
    <name evidence="1" type="ORF">FWILDA_LOCUS12235</name>
</gene>
<protein>
    <submittedName>
        <fullName evidence="1">19413_t:CDS:1</fullName>
    </submittedName>
</protein>
<proteinExistence type="predicted"/>
<accession>A0A9W4SWB9</accession>
<evidence type="ECO:0000313" key="2">
    <source>
        <dbReference type="Proteomes" id="UP001153678"/>
    </source>
</evidence>
<dbReference type="InterPro" id="IPR052980">
    <property type="entry name" value="Crinkler_effector"/>
</dbReference>
<name>A0A9W4SWB9_9GLOM</name>
<dbReference type="PANTHER" id="PTHR33129:SF1">
    <property type="entry name" value="ATP-BINDING PROTEIN"/>
    <property type="match status" value="1"/>
</dbReference>
<dbReference type="InterPro" id="IPR036388">
    <property type="entry name" value="WH-like_DNA-bd_sf"/>
</dbReference>
<dbReference type="Gene3D" id="1.10.10.10">
    <property type="entry name" value="Winged helix-like DNA-binding domain superfamily/Winged helix DNA-binding domain"/>
    <property type="match status" value="1"/>
</dbReference>
<comment type="caution">
    <text evidence="1">The sequence shown here is derived from an EMBL/GenBank/DDBJ whole genome shotgun (WGS) entry which is preliminary data.</text>
</comment>
<dbReference type="AlphaFoldDB" id="A0A9W4SWB9"/>
<reference evidence="1" key="1">
    <citation type="submission" date="2022-08" db="EMBL/GenBank/DDBJ databases">
        <authorList>
            <person name="Kallberg Y."/>
            <person name="Tangrot J."/>
            <person name="Rosling A."/>
        </authorList>
    </citation>
    <scope>NUCLEOTIDE SEQUENCE</scope>
    <source>
        <strain evidence="1">Wild A</strain>
    </source>
</reference>
<dbReference type="PANTHER" id="PTHR33129">
    <property type="entry name" value="PROTEIN KINASE DOMAIN-CONTAINING PROTEIN-RELATED"/>
    <property type="match status" value="1"/>
</dbReference>
<evidence type="ECO:0000313" key="1">
    <source>
        <dbReference type="EMBL" id="CAI2185753.1"/>
    </source>
</evidence>
<organism evidence="1 2">
    <name type="scientific">Funneliformis geosporum</name>
    <dbReference type="NCBI Taxonomy" id="1117311"/>
    <lineage>
        <taxon>Eukaryota</taxon>
        <taxon>Fungi</taxon>
        <taxon>Fungi incertae sedis</taxon>
        <taxon>Mucoromycota</taxon>
        <taxon>Glomeromycotina</taxon>
        <taxon>Glomeromycetes</taxon>
        <taxon>Glomerales</taxon>
        <taxon>Glomeraceae</taxon>
        <taxon>Funneliformis</taxon>
    </lineage>
</organism>
<dbReference type="EMBL" id="CAMKVN010003855">
    <property type="protein sequence ID" value="CAI2185753.1"/>
    <property type="molecule type" value="Genomic_DNA"/>
</dbReference>
<sequence>MSYQNPNSYCSLYFYLEDWKKTLFARTAIDLDLNNEAIILLPLPETESKTHIYKNCCYDYFKKIILKKDSKLLVNDASYLHLYLITHDEMNAFDVKWCIINSKPPRINHNFDTEKLIMVSSPKDLNTKKFCKPVNNITIKVYMQIWSEAELEEQFSKDNLHESYQLCDGIQRMIFKCKLSEINKMITASVNNIGTDIFRYIGKLSDDDNYSHNLVHIYTNEKLINEIINRHIFVNSPYTFCELKFTSAIVSDKVFARLKEFYKEEIYKFVFLSASVSLLAYFEIGKNRKLNEFEREKVIVLWIGGRTHEAISCVLKIPKSTITDIIS</sequence>